<dbReference type="Proteomes" id="UP000095558">
    <property type="component" value="Unassembled WGS sequence"/>
</dbReference>
<dbReference type="EMBL" id="CYZV01000017">
    <property type="protein sequence ID" value="CUO22108.1"/>
    <property type="molecule type" value="Genomic_DNA"/>
</dbReference>
<dbReference type="Pfam" id="PF09669">
    <property type="entry name" value="Phage_pRha"/>
    <property type="match status" value="1"/>
</dbReference>
<dbReference type="Pfam" id="PF10552">
    <property type="entry name" value="ORF6C"/>
    <property type="match status" value="1"/>
</dbReference>
<gene>
    <name evidence="2" type="ORF">ERS852470_01751</name>
</gene>
<feature type="domain" description="ORF6C" evidence="1">
    <location>
        <begin position="134"/>
        <end position="246"/>
    </location>
</feature>
<sequence length="259" mass="30015">MEAKHKHKKGVMIGYKNNQLATIDSREVAEMLGKEHSELLKEIEGRKDNKNVGIIPTLEKGNFHLSNYFIPSTYRSGTREYKCYLVTKMGCELLGNKQQGEKGILFTAKYVERFNEMEQAIKGQAKPLTTEEMLELQFKYAKEVKAEVIELKEDLNSFKEDLPLIGDEPDELVAIVKSKGTQVLGGKDSLAYKDKSLSRKIYGNIWKYVKEQFNVKKYKAIKRKYLEKAKEIVQAYEPPFYLKEEIIRINNQINFEEVI</sequence>
<dbReference type="RefSeq" id="WP_055276399.1">
    <property type="nucleotide sequence ID" value="NZ_CYZV01000017.1"/>
</dbReference>
<protein>
    <submittedName>
        <fullName evidence="2">Phage regulatory protein, Rha family</fullName>
    </submittedName>
</protein>
<accession>A0A174DDH4</accession>
<dbReference type="InterPro" id="IPR018878">
    <property type="entry name" value="ORF6C_dom"/>
</dbReference>
<evidence type="ECO:0000259" key="1">
    <source>
        <dbReference type="Pfam" id="PF10552"/>
    </source>
</evidence>
<dbReference type="InterPro" id="IPR014054">
    <property type="entry name" value="Phage_regulatory_Rha"/>
</dbReference>
<name>A0A174DDH4_9CLOT</name>
<organism evidence="2 3">
    <name type="scientific">Clostridium disporicum</name>
    <dbReference type="NCBI Taxonomy" id="84024"/>
    <lineage>
        <taxon>Bacteria</taxon>
        <taxon>Bacillati</taxon>
        <taxon>Bacillota</taxon>
        <taxon>Clostridia</taxon>
        <taxon>Eubacteriales</taxon>
        <taxon>Clostridiaceae</taxon>
        <taxon>Clostridium</taxon>
    </lineage>
</organism>
<reference evidence="2 3" key="1">
    <citation type="submission" date="2015-09" db="EMBL/GenBank/DDBJ databases">
        <authorList>
            <consortium name="Pathogen Informatics"/>
        </authorList>
    </citation>
    <scope>NUCLEOTIDE SEQUENCE [LARGE SCALE GENOMIC DNA]</scope>
    <source>
        <strain evidence="2 3">2789STDY5834855</strain>
    </source>
</reference>
<proteinExistence type="predicted"/>
<evidence type="ECO:0000313" key="3">
    <source>
        <dbReference type="Proteomes" id="UP000095558"/>
    </source>
</evidence>
<dbReference type="AlphaFoldDB" id="A0A174DDH4"/>
<evidence type="ECO:0000313" key="2">
    <source>
        <dbReference type="EMBL" id="CUO22108.1"/>
    </source>
</evidence>